<name>A0ABY4BNM3_9FLAO</name>
<evidence type="ECO:0000313" key="4">
    <source>
        <dbReference type="Proteomes" id="UP000831460"/>
    </source>
</evidence>
<protein>
    <submittedName>
        <fullName evidence="3">Uncharacterized protein</fullName>
    </submittedName>
</protein>
<keyword evidence="1" id="KW-0175">Coiled coil</keyword>
<evidence type="ECO:0000256" key="2">
    <source>
        <dbReference type="SAM" id="Phobius"/>
    </source>
</evidence>
<keyword evidence="4" id="KW-1185">Reference proteome</keyword>
<keyword evidence="2" id="KW-1133">Transmembrane helix</keyword>
<dbReference type="RefSeq" id="WP_243548742.1">
    <property type="nucleotide sequence ID" value="NZ_CP094532.1"/>
</dbReference>
<sequence length="86" mass="10182">MKTINKILTLLLLTFTVFLTFIIYKQQKEINSIKKNINVKKDVWSNQSFDSSFNNDEINDKVLNLEREIEDLKSEVETLKLNLNNF</sequence>
<accession>A0ABY4BNM3</accession>
<feature type="transmembrane region" description="Helical" evidence="2">
    <location>
        <begin position="7"/>
        <end position="24"/>
    </location>
</feature>
<dbReference type="Proteomes" id="UP000831460">
    <property type="component" value="Chromosome"/>
</dbReference>
<dbReference type="EMBL" id="CP094532">
    <property type="protein sequence ID" value="UOE40773.1"/>
    <property type="molecule type" value="Genomic_DNA"/>
</dbReference>
<keyword evidence="2" id="KW-0472">Membrane</keyword>
<evidence type="ECO:0000313" key="3">
    <source>
        <dbReference type="EMBL" id="UOE40773.1"/>
    </source>
</evidence>
<gene>
    <name evidence="3" type="ORF">MTP09_12820</name>
</gene>
<evidence type="ECO:0000256" key="1">
    <source>
        <dbReference type="SAM" id="Coils"/>
    </source>
</evidence>
<feature type="coiled-coil region" evidence="1">
    <location>
        <begin position="55"/>
        <end position="82"/>
    </location>
</feature>
<reference evidence="3 4" key="1">
    <citation type="submission" date="2022-03" db="EMBL/GenBank/DDBJ databases">
        <title>Chryseobacterium sp. isolated from particulate matters in swine house.</title>
        <authorList>
            <person name="Won M."/>
            <person name="Kim S.-J."/>
            <person name="Kwon S.-W."/>
        </authorList>
    </citation>
    <scope>NUCLEOTIDE SEQUENCE [LARGE SCALE GENOMIC DNA]</scope>
    <source>
        <strain evidence="3 4">SC2-2</strain>
    </source>
</reference>
<keyword evidence="2" id="KW-0812">Transmembrane</keyword>
<proteinExistence type="predicted"/>
<organism evidence="3 4">
    <name type="scientific">Chryseobacterium suipulveris</name>
    <dbReference type="NCBI Taxonomy" id="2929800"/>
    <lineage>
        <taxon>Bacteria</taxon>
        <taxon>Pseudomonadati</taxon>
        <taxon>Bacteroidota</taxon>
        <taxon>Flavobacteriia</taxon>
        <taxon>Flavobacteriales</taxon>
        <taxon>Weeksellaceae</taxon>
        <taxon>Chryseobacterium group</taxon>
        <taxon>Chryseobacterium</taxon>
    </lineage>
</organism>